<keyword evidence="9 11" id="KW-0238">DNA-binding</keyword>
<dbReference type="Pfam" id="PF18073">
    <property type="entry name" value="Zn_ribbon_LapB"/>
    <property type="match status" value="1"/>
</dbReference>
<evidence type="ECO:0000256" key="8">
    <source>
        <dbReference type="ARBA" id="ARBA00023016"/>
    </source>
</evidence>
<comment type="similarity">
    <text evidence="11 13">Belongs to the RecA family. RadA subfamily.</text>
</comment>
<evidence type="ECO:0000256" key="10">
    <source>
        <dbReference type="ARBA" id="ARBA00023204"/>
    </source>
</evidence>
<keyword evidence="10 11" id="KW-0234">DNA repair</keyword>
<evidence type="ECO:0000256" key="3">
    <source>
        <dbReference type="ARBA" id="ARBA00022763"/>
    </source>
</evidence>
<name>A0A2H0W7V2_9BACT</name>
<dbReference type="CDD" id="cd01121">
    <property type="entry name" value="RadA_SMS_N"/>
    <property type="match status" value="1"/>
</dbReference>
<evidence type="ECO:0000256" key="6">
    <source>
        <dbReference type="ARBA" id="ARBA00022833"/>
    </source>
</evidence>
<dbReference type="InterPro" id="IPR020588">
    <property type="entry name" value="RecA_ATP-bd"/>
</dbReference>
<dbReference type="InterPro" id="IPR014721">
    <property type="entry name" value="Ribsml_uS5_D2-typ_fold_subgr"/>
</dbReference>
<comment type="caution">
    <text evidence="15">The sequence shown here is derived from an EMBL/GenBank/DDBJ whole genome shotgun (WGS) entry which is preliminary data.</text>
</comment>
<dbReference type="FunFam" id="3.40.50.300:FF:000050">
    <property type="entry name" value="DNA repair protein RadA"/>
    <property type="match status" value="1"/>
</dbReference>
<evidence type="ECO:0000256" key="2">
    <source>
        <dbReference type="ARBA" id="ARBA00022741"/>
    </source>
</evidence>
<dbReference type="PROSITE" id="PS50162">
    <property type="entry name" value="RECA_2"/>
    <property type="match status" value="1"/>
</dbReference>
<dbReference type="GO" id="GO:0005524">
    <property type="term" value="F:ATP binding"/>
    <property type="evidence" value="ECO:0007669"/>
    <property type="project" value="UniProtKB-UniRule"/>
</dbReference>
<feature type="binding site" evidence="11">
    <location>
        <begin position="97"/>
        <end position="104"/>
    </location>
    <ligand>
        <name>ATP</name>
        <dbReference type="ChEBI" id="CHEBI:30616"/>
    </ligand>
</feature>
<comment type="function">
    <text evidence="11">Plays a role in repairing double-strand DNA breaks, probably involving stabilizing or processing branched DNA or blocked replication forks.</text>
</comment>
<keyword evidence="2 11" id="KW-0547">Nucleotide-binding</keyword>
<dbReference type="InterPro" id="IPR027417">
    <property type="entry name" value="P-loop_NTPase"/>
</dbReference>
<feature type="domain" description="RecA family profile 1" evidence="14">
    <location>
        <begin position="68"/>
        <end position="227"/>
    </location>
</feature>
<dbReference type="InterPro" id="IPR003593">
    <property type="entry name" value="AAA+_ATPase"/>
</dbReference>
<evidence type="ECO:0000256" key="4">
    <source>
        <dbReference type="ARBA" id="ARBA00022771"/>
    </source>
</evidence>
<dbReference type="GO" id="GO:0016787">
    <property type="term" value="F:hydrolase activity"/>
    <property type="evidence" value="ECO:0007669"/>
    <property type="project" value="UniProtKB-KW"/>
</dbReference>
<dbReference type="InterPro" id="IPR041166">
    <property type="entry name" value="Rubredoxin_2"/>
</dbReference>
<dbReference type="PRINTS" id="PR01874">
    <property type="entry name" value="DNAREPAIRADA"/>
</dbReference>
<dbReference type="GO" id="GO:0140664">
    <property type="term" value="F:ATP-dependent DNA damage sensor activity"/>
    <property type="evidence" value="ECO:0007669"/>
    <property type="project" value="InterPro"/>
</dbReference>
<dbReference type="PANTHER" id="PTHR32472">
    <property type="entry name" value="DNA REPAIR PROTEIN RADA"/>
    <property type="match status" value="1"/>
</dbReference>
<dbReference type="SMART" id="SM00382">
    <property type="entry name" value="AAA"/>
    <property type="match status" value="1"/>
</dbReference>
<evidence type="ECO:0000256" key="1">
    <source>
        <dbReference type="ARBA" id="ARBA00022723"/>
    </source>
</evidence>
<gene>
    <name evidence="11" type="primary">radA</name>
    <name evidence="15" type="ORF">COT75_04610</name>
</gene>
<dbReference type="InterPro" id="IPR020568">
    <property type="entry name" value="Ribosomal_Su5_D2-typ_SF"/>
</dbReference>
<dbReference type="HAMAP" id="MF_01498">
    <property type="entry name" value="RadA_bact"/>
    <property type="match status" value="1"/>
</dbReference>
<dbReference type="InterPro" id="IPR004504">
    <property type="entry name" value="DNA_repair_RadA"/>
</dbReference>
<evidence type="ECO:0000256" key="5">
    <source>
        <dbReference type="ARBA" id="ARBA00022801"/>
    </source>
</evidence>
<dbReference type="NCBIfam" id="TIGR00416">
    <property type="entry name" value="sms"/>
    <property type="match status" value="1"/>
</dbReference>
<dbReference type="GO" id="GO:0003684">
    <property type="term" value="F:damaged DNA binding"/>
    <property type="evidence" value="ECO:0007669"/>
    <property type="project" value="InterPro"/>
</dbReference>
<dbReference type="SUPFAM" id="SSF52540">
    <property type="entry name" value="P-loop containing nucleoside triphosphate hydrolases"/>
    <property type="match status" value="1"/>
</dbReference>
<evidence type="ECO:0000256" key="12">
    <source>
        <dbReference type="NCBIfam" id="TIGR00416"/>
    </source>
</evidence>
<protein>
    <recommendedName>
        <fullName evidence="11 12">DNA repair protein RadA</fullName>
    </recommendedName>
</protein>
<feature type="short sequence motif" description="RadA KNRFG motif" evidence="11">
    <location>
        <begin position="264"/>
        <end position="268"/>
    </location>
</feature>
<dbReference type="Pfam" id="PF13541">
    <property type="entry name" value="ChlI"/>
    <property type="match status" value="1"/>
</dbReference>
<keyword evidence="7 11" id="KW-0067">ATP-binding</keyword>
<accession>A0A2H0W7V2</accession>
<dbReference type="GO" id="GO:0008270">
    <property type="term" value="F:zinc ion binding"/>
    <property type="evidence" value="ECO:0007669"/>
    <property type="project" value="UniProtKB-KW"/>
</dbReference>
<evidence type="ECO:0000313" key="15">
    <source>
        <dbReference type="EMBL" id="PIS08741.1"/>
    </source>
</evidence>
<keyword evidence="6 13" id="KW-0862">Zinc</keyword>
<keyword evidence="8 11" id="KW-0346">Stress response</keyword>
<dbReference type="EMBL" id="PEZT01000028">
    <property type="protein sequence ID" value="PIS08741.1"/>
    <property type="molecule type" value="Genomic_DNA"/>
</dbReference>
<evidence type="ECO:0000259" key="14">
    <source>
        <dbReference type="PROSITE" id="PS50162"/>
    </source>
</evidence>
<dbReference type="Pfam" id="PF06745">
    <property type="entry name" value="ATPase"/>
    <property type="match status" value="1"/>
</dbReference>
<evidence type="ECO:0000313" key="16">
    <source>
        <dbReference type="Proteomes" id="UP000230093"/>
    </source>
</evidence>
<keyword evidence="1 11" id="KW-0479">Metal-binding</keyword>
<evidence type="ECO:0000256" key="11">
    <source>
        <dbReference type="HAMAP-Rule" id="MF_01498"/>
    </source>
</evidence>
<dbReference type="PANTHER" id="PTHR32472:SF10">
    <property type="entry name" value="DNA REPAIR PROTEIN RADA-LIKE PROTEIN"/>
    <property type="match status" value="1"/>
</dbReference>
<dbReference type="Gene3D" id="3.40.50.300">
    <property type="entry name" value="P-loop containing nucleotide triphosphate hydrolases"/>
    <property type="match status" value="1"/>
</dbReference>
<dbReference type="SUPFAM" id="SSF54211">
    <property type="entry name" value="Ribosomal protein S5 domain 2-like"/>
    <property type="match status" value="1"/>
</dbReference>
<dbReference type="Proteomes" id="UP000230093">
    <property type="component" value="Unassembled WGS sequence"/>
</dbReference>
<feature type="region of interest" description="Lon-protease-like" evidence="11">
    <location>
        <begin position="365"/>
        <end position="451"/>
    </location>
</feature>
<keyword evidence="3 11" id="KW-0227">DNA damage</keyword>
<comment type="function">
    <text evidence="13">DNA-dependent ATPase involved in processing of recombination intermediates, plays a role in repairing DNA breaks. Stimulates the branch migration of RecA-mediated strand transfer reactions, allowing the 3' invading strand to extend heteroduplex DNA faster. Binds ssDNA in the presence of ADP but not other nucleotides, has ATPase activity that is stimulated by ssDNA and various branched DNA structures, but inhibited by SSB. Does not have RecA's homology-searching function.</text>
</comment>
<proteinExistence type="inferred from homology"/>
<evidence type="ECO:0000256" key="7">
    <source>
        <dbReference type="ARBA" id="ARBA00022840"/>
    </source>
</evidence>
<keyword evidence="5" id="KW-0378">Hydrolase</keyword>
<evidence type="ECO:0000256" key="13">
    <source>
        <dbReference type="RuleBase" id="RU003555"/>
    </source>
</evidence>
<dbReference type="Gene3D" id="3.30.230.10">
    <property type="match status" value="1"/>
</dbReference>
<keyword evidence="4 13" id="KW-0863">Zinc-finger</keyword>
<dbReference type="AlphaFoldDB" id="A0A2H0W7V2"/>
<sequence>MAKQLSHYVCQECGAEFPKWQGQCNQCSKWNTLVETAVASEKISSFAKKGVSGQVVDVFTLNSVKSKTFSRDKTDISELDRVLGGGIVPGSLVFIAGEPGIGKSTLLTQLALKISLRKENNKILYICGEESPEQIKLRIQRFNPSSKNSSYKSNFHFLAETNLENILKTIEKEGKDFSLIIVDSIQTIWTQVLTGAAGSVGQVRQTSNILLSLAKKTNIPVFLIGHITKEGAIAGPKVLEHLVDTVLYLEGETEHDFRLLRTTKNRFGATDEVGIFKMTGKGMEEVKNPGSIFLETEKGKIEGNGRAITVSLQGVRPILVEIQALVVPTKIVIPRRVASGIDYKRLQVICAILQKRLNIPLYSSDVFLNVAGGLKLKEPASDLAVIMAILSSFKNKALIKKAVCLGEVGLLGEIRKVGFMEKRIKEAQKLGYTTIIGQSEKQIFQTLKYLK</sequence>
<dbReference type="InterPro" id="IPR014774">
    <property type="entry name" value="KaiC-like_dom"/>
</dbReference>
<evidence type="ECO:0000256" key="9">
    <source>
        <dbReference type="ARBA" id="ARBA00023125"/>
    </source>
</evidence>
<reference evidence="16" key="1">
    <citation type="submission" date="2017-09" db="EMBL/GenBank/DDBJ databases">
        <title>Depth-based differentiation of microbial function through sediment-hosted aquifers and enrichment of novel symbionts in the deep terrestrial subsurface.</title>
        <authorList>
            <person name="Probst A.J."/>
            <person name="Ladd B."/>
            <person name="Jarett J.K."/>
            <person name="Geller-Mcgrath D.E."/>
            <person name="Sieber C.M.K."/>
            <person name="Emerson J.B."/>
            <person name="Anantharaman K."/>
            <person name="Thomas B.C."/>
            <person name="Malmstrom R."/>
            <person name="Stieglmeier M."/>
            <person name="Klingl A."/>
            <person name="Woyke T."/>
            <person name="Ryan C.M."/>
            <person name="Banfield J.F."/>
        </authorList>
    </citation>
    <scope>NUCLEOTIDE SEQUENCE [LARGE SCALE GENOMIC DNA]</scope>
</reference>
<dbReference type="GO" id="GO:0005829">
    <property type="term" value="C:cytosol"/>
    <property type="evidence" value="ECO:0007669"/>
    <property type="project" value="TreeGrafter"/>
</dbReference>
<dbReference type="GO" id="GO:0000725">
    <property type="term" value="P:recombinational repair"/>
    <property type="evidence" value="ECO:0007669"/>
    <property type="project" value="UniProtKB-UniRule"/>
</dbReference>
<organism evidence="15 16">
    <name type="scientific">Candidatus Beckwithbacteria bacterium CG10_big_fil_rev_8_21_14_0_10_34_10</name>
    <dbReference type="NCBI Taxonomy" id="1974495"/>
    <lineage>
        <taxon>Bacteria</taxon>
        <taxon>Candidatus Beckwithiibacteriota</taxon>
    </lineage>
</organism>
<comment type="domain">
    <text evidence="11">The middle region has homology to RecA with ATPase motifs including the RadA KNRFG motif, while the C-terminus is homologous to Lon protease.</text>
</comment>